<dbReference type="EnsemblMetazoa" id="Aqu2.1.35546_001">
    <property type="protein sequence ID" value="Aqu2.1.35546_001"/>
    <property type="gene ID" value="Aqu2.1.35546"/>
</dbReference>
<proteinExistence type="predicted"/>
<organism evidence="1">
    <name type="scientific">Amphimedon queenslandica</name>
    <name type="common">Sponge</name>
    <dbReference type="NCBI Taxonomy" id="400682"/>
    <lineage>
        <taxon>Eukaryota</taxon>
        <taxon>Metazoa</taxon>
        <taxon>Porifera</taxon>
        <taxon>Demospongiae</taxon>
        <taxon>Heteroscleromorpha</taxon>
        <taxon>Haplosclerida</taxon>
        <taxon>Niphatidae</taxon>
        <taxon>Amphimedon</taxon>
    </lineage>
</organism>
<evidence type="ECO:0000313" key="1">
    <source>
        <dbReference type="EnsemblMetazoa" id="Aqu2.1.35546_001"/>
    </source>
</evidence>
<dbReference type="InParanoid" id="A0A1X7V6D7"/>
<protein>
    <submittedName>
        <fullName evidence="1">Uncharacterized protein</fullName>
    </submittedName>
</protein>
<name>A0A1X7V6D7_AMPQE</name>
<dbReference type="AlphaFoldDB" id="A0A1X7V6D7"/>
<sequence length="35" mass="4367">MKIYKPYKRHVRRLIQNYTSSNSIVFQKRCLQNRP</sequence>
<accession>A0A1X7V6D7</accession>
<reference evidence="1" key="1">
    <citation type="submission" date="2017-05" db="UniProtKB">
        <authorList>
            <consortium name="EnsemblMetazoa"/>
        </authorList>
    </citation>
    <scope>IDENTIFICATION</scope>
</reference>